<dbReference type="Gene3D" id="3.30.70.270">
    <property type="match status" value="1"/>
</dbReference>
<keyword evidence="3" id="KW-0695">RNA-directed DNA polymerase</keyword>
<evidence type="ECO:0000259" key="2">
    <source>
        <dbReference type="Pfam" id="PF17919"/>
    </source>
</evidence>
<evidence type="ECO:0000313" key="3">
    <source>
        <dbReference type="EMBL" id="GEU30981.1"/>
    </source>
</evidence>
<dbReference type="InterPro" id="IPR043502">
    <property type="entry name" value="DNA/RNA_pol_sf"/>
</dbReference>
<dbReference type="InterPro" id="IPR041577">
    <property type="entry name" value="RT_RNaseH_2"/>
</dbReference>
<accession>A0A6L2J2D7</accession>
<protein>
    <submittedName>
        <fullName evidence="3">Putative reverse transcriptase domain-containing protein</fullName>
    </submittedName>
</protein>
<gene>
    <name evidence="3" type="ORF">Tci_002959</name>
</gene>
<reference evidence="3" key="1">
    <citation type="journal article" date="2019" name="Sci. Rep.">
        <title>Draft genome of Tanacetum cinerariifolium, the natural source of mosquito coil.</title>
        <authorList>
            <person name="Yamashiro T."/>
            <person name="Shiraishi A."/>
            <person name="Satake H."/>
            <person name="Nakayama K."/>
        </authorList>
    </citation>
    <scope>NUCLEOTIDE SEQUENCE</scope>
</reference>
<dbReference type="SUPFAM" id="SSF56672">
    <property type="entry name" value="DNA/RNA polymerases"/>
    <property type="match status" value="1"/>
</dbReference>
<feature type="domain" description="Reverse transcriptase/retrotransposon-derived protein RNase H-like" evidence="2">
    <location>
        <begin position="59"/>
        <end position="136"/>
    </location>
</feature>
<keyword evidence="3" id="KW-0808">Transferase</keyword>
<dbReference type="InterPro" id="IPR043128">
    <property type="entry name" value="Rev_trsase/Diguanyl_cyclase"/>
</dbReference>
<dbReference type="GO" id="GO:0003964">
    <property type="term" value="F:RNA-directed DNA polymerase activity"/>
    <property type="evidence" value="ECO:0007669"/>
    <property type="project" value="UniProtKB-KW"/>
</dbReference>
<dbReference type="PANTHER" id="PTHR34072:SF52">
    <property type="entry name" value="RIBONUCLEASE H"/>
    <property type="match status" value="1"/>
</dbReference>
<organism evidence="3">
    <name type="scientific">Tanacetum cinerariifolium</name>
    <name type="common">Dalmatian daisy</name>
    <name type="synonym">Chrysanthemum cinerariifolium</name>
    <dbReference type="NCBI Taxonomy" id="118510"/>
    <lineage>
        <taxon>Eukaryota</taxon>
        <taxon>Viridiplantae</taxon>
        <taxon>Streptophyta</taxon>
        <taxon>Embryophyta</taxon>
        <taxon>Tracheophyta</taxon>
        <taxon>Spermatophyta</taxon>
        <taxon>Magnoliopsida</taxon>
        <taxon>eudicotyledons</taxon>
        <taxon>Gunneridae</taxon>
        <taxon>Pentapetalae</taxon>
        <taxon>asterids</taxon>
        <taxon>campanulids</taxon>
        <taxon>Asterales</taxon>
        <taxon>Asteraceae</taxon>
        <taxon>Asteroideae</taxon>
        <taxon>Anthemideae</taxon>
        <taxon>Anthemidinae</taxon>
        <taxon>Tanacetum</taxon>
    </lineage>
</organism>
<dbReference type="PANTHER" id="PTHR34072">
    <property type="entry name" value="ENZYMATIC POLYPROTEIN-RELATED"/>
    <property type="match status" value="1"/>
</dbReference>
<feature type="region of interest" description="Disordered" evidence="1">
    <location>
        <begin position="294"/>
        <end position="317"/>
    </location>
</feature>
<comment type="caution">
    <text evidence="3">The sequence shown here is derived from an EMBL/GenBank/DDBJ whole genome shotgun (WGS) entry which is preliminary data.</text>
</comment>
<dbReference type="AlphaFoldDB" id="A0A6L2J2D7"/>
<keyword evidence="3" id="KW-0548">Nucleotidyltransferase</keyword>
<sequence length="445" mass="51277">MSVANHRIAWHLRKRKNYPTNLKSTKKQVSYDLVLRLGEPQSCSLRRRMVRSKNKKFEWGDEQENDFQTLKDMLCDAPILALPEGSDDFVVYCDASNQRFGCVLMQRNKVIAYASRQLKIHEKNYTTHDLELGAVYSDGNAKRIRQQLERKEDGGLYLAEQIWVPFYGNLRTLIMNEAHATRGHFAKECRAPIGQDNRSRDVTRKTVPVEIPNSSALVSCDGIGGYDWSDRAEEGQTNYALMAYFTPSPLSSDSECQIVDNYKKGLGYNAVPPPHTRLFPPPKLDMSSTRLEELFNEPKTKKSKDKSNEVEPESVRKHNDAPIIKDWVLDYEEEEVEKQEFKSSINKINFVKATTDNNPKETVKTGEQTKQNTHRKRDIESLLTISPLIYALPLDRFDNNVSFEEELVYQRLRKTLTHVLELSSCIYLDDRAWEVLNFDSAGVRL</sequence>
<evidence type="ECO:0000256" key="1">
    <source>
        <dbReference type="SAM" id="MobiDB-lite"/>
    </source>
</evidence>
<dbReference type="EMBL" id="BKCJ010000207">
    <property type="protein sequence ID" value="GEU30981.1"/>
    <property type="molecule type" value="Genomic_DNA"/>
</dbReference>
<name>A0A6L2J2D7_TANCI</name>
<dbReference type="Pfam" id="PF17919">
    <property type="entry name" value="RT_RNaseH_2"/>
    <property type="match status" value="1"/>
</dbReference>
<proteinExistence type="predicted"/>